<organism evidence="3 4">
    <name type="scientific">Eimeria maxima</name>
    <name type="common">Coccidian parasite</name>
    <dbReference type="NCBI Taxonomy" id="5804"/>
    <lineage>
        <taxon>Eukaryota</taxon>
        <taxon>Sar</taxon>
        <taxon>Alveolata</taxon>
        <taxon>Apicomplexa</taxon>
        <taxon>Conoidasida</taxon>
        <taxon>Coccidia</taxon>
        <taxon>Eucoccidiorida</taxon>
        <taxon>Eimeriorina</taxon>
        <taxon>Eimeriidae</taxon>
        <taxon>Eimeria</taxon>
    </lineage>
</organism>
<accession>U6MBY7</accession>
<dbReference type="OrthoDB" id="10598403at2759"/>
<dbReference type="GeneID" id="25338172"/>
<evidence type="ECO:0000313" key="3">
    <source>
        <dbReference type="EMBL" id="CDJ61526.1"/>
    </source>
</evidence>
<dbReference type="InterPro" id="IPR016186">
    <property type="entry name" value="C-type_lectin-like/link_sf"/>
</dbReference>
<dbReference type="EMBL" id="HG722111">
    <property type="protein sequence ID" value="CDJ61526.1"/>
    <property type="molecule type" value="Genomic_DNA"/>
</dbReference>
<evidence type="ECO:0000256" key="1">
    <source>
        <dbReference type="SAM" id="MobiDB-lite"/>
    </source>
</evidence>
<dbReference type="Gene3D" id="3.10.100.10">
    <property type="entry name" value="Mannose-Binding Protein A, subunit A"/>
    <property type="match status" value="1"/>
</dbReference>
<gene>
    <name evidence="3" type="ORF">EMWEY_00041860</name>
</gene>
<feature type="transmembrane region" description="Helical" evidence="2">
    <location>
        <begin position="81"/>
        <end position="100"/>
    </location>
</feature>
<keyword evidence="2" id="KW-1133">Transmembrane helix</keyword>
<reference evidence="3" key="1">
    <citation type="submission" date="2013-10" db="EMBL/GenBank/DDBJ databases">
        <title>Genomic analysis of the causative agents of coccidiosis in chickens.</title>
        <authorList>
            <person name="Reid A.J."/>
            <person name="Blake D."/>
            <person name="Billington K."/>
            <person name="Browne H."/>
            <person name="Dunn M."/>
            <person name="Hung S."/>
            <person name="Kawahara F."/>
            <person name="Miranda-Saavedra D."/>
            <person name="Mourier T."/>
            <person name="Nagra H."/>
            <person name="Otto T.D."/>
            <person name="Rawlings N."/>
            <person name="Sanchez A."/>
            <person name="Sanders M."/>
            <person name="Subramaniam C."/>
            <person name="Tay Y."/>
            <person name="Dear P."/>
            <person name="Doerig C."/>
            <person name="Gruber A."/>
            <person name="Parkinson J."/>
            <person name="Shirley M."/>
            <person name="Wan K.L."/>
            <person name="Berriman M."/>
            <person name="Tomley F."/>
            <person name="Pain A."/>
        </authorList>
    </citation>
    <scope>NUCLEOTIDE SEQUENCE [LARGE SCALE GENOMIC DNA]</scope>
    <source>
        <strain evidence="3">Weybridge</strain>
    </source>
</reference>
<sequence>MNLKKMPYDVTYSGVPCSRRATAANAARDAASAATAAVSSPASTSAAEAAASIPDGGSVSRCSHELKHSGRLLSWGCKRHLIVYFCVVIGIIHSFSPGYAEQRGLSVLSAVEPSPNGGEYGRRTAVKDAGDSVSSLFEIIEERKKAWALATAKGEGKPPGIHCGSAVYRQISADDTVIVSPEEALNCRSLCRALLHKHGGTCEGASDPYTCLMEHRSERWFPHVYRERCVFTRPSLQQPDFEVSGGSSRAPALVQTSFSESSTLHALRRSRAARFYIIHRSLGSVEASMGEQAESAIVPGEFWEGLEAGERRGWAVTHTFYAPADEKEVLPLIQRLTGRSTGQAICLFREKQRQQGGRAGRFGMVPGRSCAGSIGVLYVLAVETRPSPAFDGASLGFDLCVAHRVFKEDVMTEDTKVEELRLQTRVTVGTPCGVAQGLDRGLWEVAFYATRYPQARGVEGFPTGGDCPWRGAVQLGEKCFLRTKERRDGTARNNFFSANAHCRDLAEAVGFDHDDASLAVIDSDTELKLVGELASGGGESWLGLFQSGQCPLVVPGVGTASRRREEDCPEAALTSPDKLGNRLSTIVDACPPARSWPPWKPVLNANPRPKWDPVFCDGQPRSLDGPNFADCASVAQQGTGPPCLRARSCDASLSAVCSLRLRTGPRILSKGNRGARDLPVVLCSDAKDCWLSLELPAVDWWGETVERRPHKERPFPLGFLGVMRFCGSGALLAGPWALQTQINIRQDSRIRELPAGVYEICYCSPVRVGDTAVSCVEGKEFRFLRALLQLSSGNRRRSAFPSNREGTTMNSTLALPSISLRPLAGAAAAATSDVWLEATTNEIGPEFVFCRVGTQRRTDSSCRFTLRSAAATERPVALSIAPVAQETGDSAGLCTQPGITMAVSVKGEAEVELPSFLPTSLNEGCTWARRVAWWVDIPSDVSLSDPKALVASPKQVEVTVNFPDERINNAFLDVAVEGFTSSDLTEDVVLAVVEAESVRDRVCSMRLTMTTEIDGGTYSGKFDEEQQLLIFTIPAPTVRSKLCLLYTVSEYFTDVLSLGQAPLPTRPERISAGEGRCSLAPKGDCVIGLYPDSTTVNGAAFYPNTLAVKLLKGKVECPLDPSDPAFEAFAGDAQDSKALVDAGAVSMTLTHADSLKLIFSVAPELKRWVANAEIATICMTQEGLKNPTQKCWESGRCTERLGYMRWTGPTSGYEQFFLCQQGQTCSIEIRGINMNFLSMHYSRLAALDTCGKVSGEGSLPLSGDFGGVDLSLPSDHSSFLQISTAGMHAQEVTDLAGGSASVEALQEPVGEQFSSIAFLEARSSPARHTSTALRFEMNTTISRGSLELCWNPSVGSVHNLLDHTVSVGLVIFLPRPSLQSVKLPPGLFEHSPKAVTLDVSAKLDPFLFLGSTKIYFKRAPTEKNVDSCNFSSDAEGGTITASMSISGATETDDGRSLGTVVASVQHEASSVCWTQFLTPSSFTTDIAYSTYLGRLPGFEVPSSNLEAICGVDAAFSCTATGTLNTSAALDAKGQVLQNLLLIPPNVSVAAVPQDACPLRPEEISFSTPSDEKGLTSEKVVSSFVSNTVTITLDRTSSLLGQRGSAALCIVDDDCTNPESKPCVKQLGSAKWIGPARSSFTEHLCEKLEAGRCRLTISGFEMASLDYSMPRLALSTSCSDANTTPWIVAENIGAEEGSATFLVPATVGWGYQLCWNTQASPGSPVDADSTSFREQFDIALSSISFLPLPVVRARTVSRKSPYSASVVIQVSALLDATMVEAFGGRVPKQGLWCSISVEAFTDGSNCSSSSKPVTLSQTQEATFEKVVIHNRQEGSSEETGADGTEATVAIMSFEIQADIEPNTFCWTTVVVGENSIPIRKTWTPLVSVSGPVAGRLGGSVSTTALALGFVPCMSATTDSSACIFSVTAESPKDPALFPFNEPWILPEQSSVFLLPGEVECPNEDSSLFESVVGLDVSESNFSSPLRLPVEPLPDGEVVEYATYSFASGRAWLSENGSATICWRDDGTRISTKLGRALWLGPLYSRKPLQMHCSHGGGCPITVQGKNLTKLDHSISRLAILTKCGEAKGLGTAQLRSATVGDSSFLILGSHTSRGLLTEEDTEPVHFWALPGNVFRTRCKQGTVPVFVEAKWVDTRGICGDVDLTDLLNVQCKGKRTCFFVPVGYGSFESTGGTSTTVQVTVPDTCDERRARKLLGTYRCTDSRTAVTGVENGALANESMVMVELSTKVRVRNRTVGGIQGREVGPGNEPSNANGSTYNENSPISNENNSVSDESISFWAPQGSPGLYQICWNPQIAPNNDPSAYSEYLGVIEVLPVLSIVDEAVVCAGTELTSCTFQVTVGARESMEDNRSMALLIEDQDGTATCQTPTEEQLRAAAIMPHQSAWNEGNSLTELTYSTELPTDSRKLCIVAIDTSLAIFGTPQYVGNTPGSSAPAELLGGEEVCSNGDKEPCEVKLVPENVSKYYILDNRTPEEDETSPSFDAFPNLVGPSVRKILLCHDELMNAKHNY</sequence>
<feature type="compositionally biased region" description="Polar residues" evidence="1">
    <location>
        <begin position="2267"/>
        <end position="2276"/>
    </location>
</feature>
<keyword evidence="4" id="KW-1185">Reference proteome</keyword>
<feature type="region of interest" description="Disordered" evidence="1">
    <location>
        <begin position="2254"/>
        <end position="2289"/>
    </location>
</feature>
<feature type="compositionally biased region" description="Low complexity" evidence="1">
    <location>
        <begin position="2277"/>
        <end position="2289"/>
    </location>
</feature>
<dbReference type="RefSeq" id="XP_013338176.1">
    <property type="nucleotide sequence ID" value="XM_013482722.1"/>
</dbReference>
<dbReference type="VEuPathDB" id="ToxoDB:EMWEY_00041860"/>
<dbReference type="Proteomes" id="UP000030763">
    <property type="component" value="Unassembled WGS sequence"/>
</dbReference>
<protein>
    <submittedName>
        <fullName evidence="3">Cysteine repeat modular protein, putative</fullName>
    </submittedName>
</protein>
<keyword evidence="2" id="KW-0812">Transmembrane</keyword>
<name>U6MBY7_EIMMA</name>
<reference evidence="3" key="2">
    <citation type="submission" date="2013-10" db="EMBL/GenBank/DDBJ databases">
        <authorList>
            <person name="Aslett M."/>
        </authorList>
    </citation>
    <scope>NUCLEOTIDE SEQUENCE [LARGE SCALE GENOMIC DNA]</scope>
    <source>
        <strain evidence="3">Weybridge</strain>
    </source>
</reference>
<keyword evidence="2" id="KW-0472">Membrane</keyword>
<proteinExistence type="predicted"/>
<evidence type="ECO:0000313" key="4">
    <source>
        <dbReference type="Proteomes" id="UP000030763"/>
    </source>
</evidence>
<evidence type="ECO:0000256" key="2">
    <source>
        <dbReference type="SAM" id="Phobius"/>
    </source>
</evidence>